<gene>
    <name evidence="2" type="ORF">WKW82_04800</name>
</gene>
<evidence type="ECO:0000313" key="2">
    <source>
        <dbReference type="EMBL" id="MEJ8845949.1"/>
    </source>
</evidence>
<reference evidence="2 3" key="1">
    <citation type="submission" date="2024-03" db="EMBL/GenBank/DDBJ databases">
        <title>Novel species of the genus Variovorax.</title>
        <authorList>
            <person name="Liu Q."/>
            <person name="Xin Y.-H."/>
        </authorList>
    </citation>
    <scope>NUCLEOTIDE SEQUENCE [LARGE SCALE GENOMIC DNA]</scope>
    <source>
        <strain evidence="2 3">KACC 18900</strain>
    </source>
</reference>
<sequence>MKSIHSLAFACVAIGSLLAAPVAAQPPAAAEPAAGASASAADHVAAFVAIPADEETLSASRGGVQTWNDATLTGTTADNSARNVTTGSNSIAGGSFENMSGLPVVIQNTGANVLIQNSVILNLQMN</sequence>
<protein>
    <submittedName>
        <fullName evidence="2">Uncharacterized protein</fullName>
    </submittedName>
</protein>
<feature type="chain" id="PRO_5045255395" evidence="1">
    <location>
        <begin position="20"/>
        <end position="126"/>
    </location>
</feature>
<dbReference type="Proteomes" id="UP001385892">
    <property type="component" value="Unassembled WGS sequence"/>
</dbReference>
<feature type="signal peptide" evidence="1">
    <location>
        <begin position="1"/>
        <end position="19"/>
    </location>
</feature>
<proteinExistence type="predicted"/>
<accession>A0ABU8WEW0</accession>
<evidence type="ECO:0000256" key="1">
    <source>
        <dbReference type="SAM" id="SignalP"/>
    </source>
</evidence>
<dbReference type="RefSeq" id="WP_340341107.1">
    <property type="nucleotide sequence ID" value="NZ_JBBKZT010000002.1"/>
</dbReference>
<keyword evidence="3" id="KW-1185">Reference proteome</keyword>
<name>A0ABU8WEW0_9BURK</name>
<comment type="caution">
    <text evidence="2">The sequence shown here is derived from an EMBL/GenBank/DDBJ whole genome shotgun (WGS) entry which is preliminary data.</text>
</comment>
<dbReference type="EMBL" id="JBBKZT010000002">
    <property type="protein sequence ID" value="MEJ8845949.1"/>
    <property type="molecule type" value="Genomic_DNA"/>
</dbReference>
<evidence type="ECO:0000313" key="3">
    <source>
        <dbReference type="Proteomes" id="UP001385892"/>
    </source>
</evidence>
<organism evidence="2 3">
    <name type="scientific">Variovorax rhizosphaerae</name>
    <dbReference type="NCBI Taxonomy" id="1836200"/>
    <lineage>
        <taxon>Bacteria</taxon>
        <taxon>Pseudomonadati</taxon>
        <taxon>Pseudomonadota</taxon>
        <taxon>Betaproteobacteria</taxon>
        <taxon>Burkholderiales</taxon>
        <taxon>Comamonadaceae</taxon>
        <taxon>Variovorax</taxon>
    </lineage>
</organism>
<keyword evidence="1" id="KW-0732">Signal</keyword>